<organism evidence="2 3">
    <name type="scientific">Allomesorhizobium camelthorni</name>
    <dbReference type="NCBI Taxonomy" id="475069"/>
    <lineage>
        <taxon>Bacteria</taxon>
        <taxon>Pseudomonadati</taxon>
        <taxon>Pseudomonadota</taxon>
        <taxon>Alphaproteobacteria</taxon>
        <taxon>Hyphomicrobiales</taxon>
        <taxon>Phyllobacteriaceae</taxon>
        <taxon>Allomesorhizobium</taxon>
    </lineage>
</organism>
<keyword evidence="3" id="KW-1185">Reference proteome</keyword>
<dbReference type="InterPro" id="IPR029044">
    <property type="entry name" value="Nucleotide-diphossugar_trans"/>
</dbReference>
<proteinExistence type="predicted"/>
<evidence type="ECO:0000256" key="1">
    <source>
        <dbReference type="SAM" id="MobiDB-lite"/>
    </source>
</evidence>
<accession>A0A6G4WNF2</accession>
<protein>
    <recommendedName>
        <fullName evidence="4">Glycosyltransferase</fullName>
    </recommendedName>
</protein>
<dbReference type="EMBL" id="JAAKZF010000193">
    <property type="protein sequence ID" value="NGO56109.1"/>
    <property type="molecule type" value="Genomic_DNA"/>
</dbReference>
<sequence length="413" mass="47102">MAEHLRKERAEKEDTHAAKLREKDNALAEAKTDAEKRLQRALRVEKQNAELEEVGRQQQAELEYRQQLITQLKSRLSAMQQQLVGNPITLLYARRRTRRQLVEEAGKPQAAVGAVAKPTAKGASQAAKWVSLVPDQFRSIPPQTVFDENDRDFGVAVFGFNRPDLMEGVLTSLGHQKMLGRVHVFIDGDQGRPHARAIINEVADVAARFPVRAIHRRAGNLGFRKMMLQAMTIMSDRYDMMLFLEDDCFPTRDCCRIFRAELGLIAKQDDVFSVYGHPFGLPNETEYFTRFQGWGWGTTSAKLKPVLSDLVRCYWMDEADFLAFTHEAMTEEILQRIDVTPGRQPSVTLKRFFAWDETTCLLTALRGMKHKRTAVRVIHNCGAGSAGSHFTKVEHYRKPPFNMIAADEVWDHF</sequence>
<dbReference type="Proteomes" id="UP001642900">
    <property type="component" value="Unassembled WGS sequence"/>
</dbReference>
<evidence type="ECO:0000313" key="2">
    <source>
        <dbReference type="EMBL" id="NGO56109.1"/>
    </source>
</evidence>
<dbReference type="AlphaFoldDB" id="A0A6G4WNF2"/>
<reference evidence="2 3" key="1">
    <citation type="submission" date="2020-02" db="EMBL/GenBank/DDBJ databases">
        <title>Genome sequence of strain CCNWXJ40-4.</title>
        <authorList>
            <person name="Gao J."/>
            <person name="Sun J."/>
        </authorList>
    </citation>
    <scope>NUCLEOTIDE SEQUENCE [LARGE SCALE GENOMIC DNA]</scope>
    <source>
        <strain evidence="2 3">CCNWXJ 40-4</strain>
    </source>
</reference>
<dbReference type="SUPFAM" id="SSF53448">
    <property type="entry name" value="Nucleotide-diphospho-sugar transferases"/>
    <property type="match status" value="1"/>
</dbReference>
<dbReference type="Gene3D" id="3.90.550.10">
    <property type="entry name" value="Spore Coat Polysaccharide Biosynthesis Protein SpsA, Chain A"/>
    <property type="match status" value="1"/>
</dbReference>
<name>A0A6G4WNF2_9HYPH</name>
<gene>
    <name evidence="2" type="ORF">G6N73_34970</name>
</gene>
<feature type="region of interest" description="Disordered" evidence="1">
    <location>
        <begin position="1"/>
        <end position="31"/>
    </location>
</feature>
<evidence type="ECO:0000313" key="3">
    <source>
        <dbReference type="Proteomes" id="UP001642900"/>
    </source>
</evidence>
<comment type="caution">
    <text evidence="2">The sequence shown here is derived from an EMBL/GenBank/DDBJ whole genome shotgun (WGS) entry which is preliminary data.</text>
</comment>
<evidence type="ECO:0008006" key="4">
    <source>
        <dbReference type="Google" id="ProtNLM"/>
    </source>
</evidence>